<evidence type="ECO:0000313" key="4">
    <source>
        <dbReference type="Proteomes" id="UP000323594"/>
    </source>
</evidence>
<name>A0A0B7GW19_TREPH</name>
<dbReference type="EMBL" id="CP042817">
    <property type="protein sequence ID" value="QEJ98885.1"/>
    <property type="molecule type" value="Genomic_DNA"/>
</dbReference>
<reference evidence="1" key="1">
    <citation type="submission" date="2015-01" db="EMBL/GenBank/DDBJ databases">
        <authorList>
            <person name="Xiang T."/>
            <person name="Song Y."/>
            <person name="Huang L."/>
            <person name="Wang B."/>
            <person name="Wu P."/>
        </authorList>
    </citation>
    <scope>NUCLEOTIDE SEQUENCE [LARGE SCALE GENOMIC DNA]</scope>
    <source>
        <strain evidence="1">V1</strain>
    </source>
</reference>
<proteinExistence type="predicted"/>
<keyword evidence="3" id="KW-1185">Reference proteome</keyword>
<sequence length="267" mass="28507">MDEVIAVRGAGDIATGVIQKLHRSGFKVLALECKTPSAIRRSVALCEAVYEGTATVEDIEAVLCKTISDIHDAWKKNKVAIIVDENCETLKRIKVDFMVDAILAKKNLGTGMQMAKGVVALGPGFTAGKDCHIGIETNRGHNLGRLIFSGGAEKNTGIPGAIMGFSAERVIHSPAEGVITNLKNIGDIVHTDEVIAVVDDYEIKAKIAGVLRGLIKNEYKVFKGMKIADVDPREKTDCNTISDKARAIGGAVLEAIMVLKIKNNAAS</sequence>
<dbReference type="EMBL" id="CDNC01000007">
    <property type="protein sequence ID" value="CEM61160.1"/>
    <property type="molecule type" value="Genomic_DNA"/>
</dbReference>
<gene>
    <name evidence="2" type="ORF">FUT82_13370</name>
    <name evidence="1" type="ORF">TPHV1_150042</name>
</gene>
<dbReference type="RefSeq" id="WP_002699348.1">
    <property type="nucleotide sequence ID" value="NZ_CDNC01000007.1"/>
</dbReference>
<accession>A0A0B7GW19</accession>
<protein>
    <submittedName>
        <fullName evidence="2">EF2563 family selenium-dependent molybdenum hydroxylase system protein</fullName>
    </submittedName>
    <submittedName>
        <fullName evidence="1">Selenium-dependent molybdenum hydroxylase system protein, YqeB family</fullName>
    </submittedName>
</protein>
<dbReference type="OrthoDB" id="9815497at2"/>
<dbReference type="Proteomes" id="UP000042527">
    <property type="component" value="Unassembled WGS sequence"/>
</dbReference>
<dbReference type="NCBIfam" id="TIGR03309">
    <property type="entry name" value="matur_yqeB"/>
    <property type="match status" value="1"/>
</dbReference>
<evidence type="ECO:0000313" key="3">
    <source>
        <dbReference type="Proteomes" id="UP000042527"/>
    </source>
</evidence>
<evidence type="ECO:0000313" key="1">
    <source>
        <dbReference type="EMBL" id="CEM61160.1"/>
    </source>
</evidence>
<reference evidence="3" key="2">
    <citation type="submission" date="2015-01" db="EMBL/GenBank/DDBJ databases">
        <authorList>
            <person name="Manzoor Shahid"/>
            <person name="Zubair Saima"/>
        </authorList>
    </citation>
    <scope>NUCLEOTIDE SEQUENCE [LARGE SCALE GENOMIC DNA]</scope>
    <source>
        <strain evidence="3">V1</strain>
    </source>
</reference>
<dbReference type="InterPro" id="IPR017695">
    <property type="entry name" value="Se-dep_Mo_hydrolase_YqeB"/>
</dbReference>
<evidence type="ECO:0000313" key="2">
    <source>
        <dbReference type="EMBL" id="QEJ98885.1"/>
    </source>
</evidence>
<dbReference type="GeneID" id="57754093"/>
<dbReference type="Proteomes" id="UP000323594">
    <property type="component" value="Chromosome"/>
</dbReference>
<reference evidence="2 4" key="3">
    <citation type="submission" date="2019-08" db="EMBL/GenBank/DDBJ databases">
        <authorList>
            <person name="Kuhnert P."/>
        </authorList>
    </citation>
    <scope>NUCLEOTIDE SEQUENCE [LARGE SCALE GENOMIC DNA]</scope>
    <source>
        <strain evidence="2 4">B36.5</strain>
    </source>
</reference>
<dbReference type="AlphaFoldDB" id="A0A0B7GW19"/>
<organism evidence="1 3">
    <name type="scientific">Treponema phagedenis</name>
    <dbReference type="NCBI Taxonomy" id="162"/>
    <lineage>
        <taxon>Bacteria</taxon>
        <taxon>Pseudomonadati</taxon>
        <taxon>Spirochaetota</taxon>
        <taxon>Spirochaetia</taxon>
        <taxon>Spirochaetales</taxon>
        <taxon>Treponemataceae</taxon>
        <taxon>Treponema</taxon>
    </lineage>
</organism>